<feature type="transmembrane region" description="Helical" evidence="1">
    <location>
        <begin position="108"/>
        <end position="131"/>
    </location>
</feature>
<dbReference type="Proteomes" id="UP000037755">
    <property type="component" value="Unassembled WGS sequence"/>
</dbReference>
<dbReference type="STRING" id="1202724.AM493_05360"/>
<keyword evidence="1" id="KW-0812">Transmembrane</keyword>
<dbReference type="PATRIC" id="fig|1202724.3.peg.1108"/>
<feature type="signal peptide" evidence="2">
    <location>
        <begin position="1"/>
        <end position="26"/>
    </location>
</feature>
<dbReference type="RefSeq" id="WP_054406721.1">
    <property type="nucleotide sequence ID" value="NZ_FOYA01000003.1"/>
</dbReference>
<gene>
    <name evidence="3" type="ORF">AM493_05360</name>
</gene>
<reference evidence="3 4" key="1">
    <citation type="submission" date="2015-08" db="EMBL/GenBank/DDBJ databases">
        <title>Whole genome sequence of Flavobacterium akiainvivens IK-1T, from decaying Wikstroemia oahuensis, an endemic Hawaiian shrub.</title>
        <authorList>
            <person name="Wan X."/>
            <person name="Hou S."/>
            <person name="Saito J."/>
            <person name="Donachie S."/>
        </authorList>
    </citation>
    <scope>NUCLEOTIDE SEQUENCE [LARGE SCALE GENOMIC DNA]</scope>
    <source>
        <strain evidence="3 4">IK-1</strain>
    </source>
</reference>
<evidence type="ECO:0000256" key="2">
    <source>
        <dbReference type="SAM" id="SignalP"/>
    </source>
</evidence>
<protein>
    <submittedName>
        <fullName evidence="3">Uncharacterized protein</fullName>
    </submittedName>
</protein>
<name>A0A0N0RQI5_9FLAO</name>
<feature type="transmembrane region" description="Helical" evidence="1">
    <location>
        <begin position="170"/>
        <end position="187"/>
    </location>
</feature>
<proteinExistence type="predicted"/>
<evidence type="ECO:0000313" key="4">
    <source>
        <dbReference type="Proteomes" id="UP000037755"/>
    </source>
</evidence>
<keyword evidence="4" id="KW-1185">Reference proteome</keyword>
<evidence type="ECO:0000256" key="1">
    <source>
        <dbReference type="SAM" id="Phobius"/>
    </source>
</evidence>
<dbReference type="AlphaFoldDB" id="A0A0N0RQI5"/>
<dbReference type="OrthoDB" id="1365691at2"/>
<keyword evidence="2" id="KW-0732">Signal</keyword>
<organism evidence="3 4">
    <name type="scientific">Flavobacterium akiainvivens</name>
    <dbReference type="NCBI Taxonomy" id="1202724"/>
    <lineage>
        <taxon>Bacteria</taxon>
        <taxon>Pseudomonadati</taxon>
        <taxon>Bacteroidota</taxon>
        <taxon>Flavobacteriia</taxon>
        <taxon>Flavobacteriales</taxon>
        <taxon>Flavobacteriaceae</taxon>
        <taxon>Flavobacterium</taxon>
    </lineage>
</organism>
<keyword evidence="1" id="KW-1133">Transmembrane helix</keyword>
<feature type="transmembrane region" description="Helical" evidence="1">
    <location>
        <begin position="138"/>
        <end position="158"/>
    </location>
</feature>
<sequence length="197" mass="22462">MKTTNTLRILAGLSFLIFFCPFFQMCSDEDIPKMVKEAASAEPDSITGEITPPKIDEIAIKEREAQKQEYLEEHRQEWIFNAYKICHIYGGAFTQEGEIDSKDLKDSAFWFVVFFLLSVLTSLILFVLALLKKIKAAFIGSCINIVFIILYSLFLFVGDNSIEHLYQVKFGYYLFVINSIALIFVSNKAKNQPVNGV</sequence>
<feature type="chain" id="PRO_5005857472" evidence="2">
    <location>
        <begin position="27"/>
        <end position="197"/>
    </location>
</feature>
<keyword evidence="1" id="KW-0472">Membrane</keyword>
<evidence type="ECO:0000313" key="3">
    <source>
        <dbReference type="EMBL" id="KOS05522.1"/>
    </source>
</evidence>
<comment type="caution">
    <text evidence="3">The sequence shown here is derived from an EMBL/GenBank/DDBJ whole genome shotgun (WGS) entry which is preliminary data.</text>
</comment>
<dbReference type="EMBL" id="LIYD01000005">
    <property type="protein sequence ID" value="KOS05522.1"/>
    <property type="molecule type" value="Genomic_DNA"/>
</dbReference>
<accession>A0A0N0RQI5</accession>